<evidence type="ECO:0000256" key="2">
    <source>
        <dbReference type="PROSITE-ProRule" id="PRU00169"/>
    </source>
</evidence>
<evidence type="ECO:0000256" key="3">
    <source>
        <dbReference type="PROSITE-ProRule" id="PRU01091"/>
    </source>
</evidence>
<evidence type="ECO:0000313" key="8">
    <source>
        <dbReference type="Proteomes" id="UP000000753"/>
    </source>
</evidence>
<proteinExistence type="predicted"/>
<dbReference type="InterPro" id="IPR001789">
    <property type="entry name" value="Sig_transdc_resp-reg_receiver"/>
</dbReference>
<keyword evidence="4" id="KW-0472">Membrane</keyword>
<feature type="domain" description="OmpR/PhoB-type" evidence="6">
    <location>
        <begin position="3"/>
        <end position="101"/>
    </location>
</feature>
<evidence type="ECO:0000313" key="7">
    <source>
        <dbReference type="EMBL" id="ACJ31028.1"/>
    </source>
</evidence>
<dbReference type="PROSITE" id="PS51755">
    <property type="entry name" value="OMPR_PHOB"/>
    <property type="match status" value="1"/>
</dbReference>
<evidence type="ECO:0000256" key="1">
    <source>
        <dbReference type="ARBA" id="ARBA00023125"/>
    </source>
</evidence>
<dbReference type="InterPro" id="IPR016032">
    <property type="entry name" value="Sig_transdc_resp-reg_C-effctor"/>
</dbReference>
<dbReference type="GO" id="GO:0000160">
    <property type="term" value="P:phosphorelay signal transduction system"/>
    <property type="evidence" value="ECO:0007669"/>
    <property type="project" value="InterPro"/>
</dbReference>
<dbReference type="Gene3D" id="1.10.10.10">
    <property type="entry name" value="Winged helix-like DNA-binding domain superfamily/Winged helix DNA-binding domain"/>
    <property type="match status" value="1"/>
</dbReference>
<feature type="DNA-binding region" description="OmpR/PhoB-type" evidence="3">
    <location>
        <begin position="3"/>
        <end position="101"/>
    </location>
</feature>
<dbReference type="Gene3D" id="3.40.50.2300">
    <property type="match status" value="1"/>
</dbReference>
<dbReference type="STRING" id="225849.swp_4383"/>
<dbReference type="CDD" id="cd00156">
    <property type="entry name" value="REC"/>
    <property type="match status" value="1"/>
</dbReference>
<dbReference type="Proteomes" id="UP000000753">
    <property type="component" value="Chromosome"/>
</dbReference>
<feature type="modified residue" description="4-aspartylphosphate" evidence="2">
    <location>
        <position position="236"/>
    </location>
</feature>
<keyword evidence="1 3" id="KW-0238">DNA-binding</keyword>
<keyword evidence="4" id="KW-1133">Transmembrane helix</keyword>
<dbReference type="Pfam" id="PF00486">
    <property type="entry name" value="Trans_reg_C"/>
    <property type="match status" value="1"/>
</dbReference>
<keyword evidence="8" id="KW-1185">Reference proteome</keyword>
<dbReference type="EMBL" id="CP000472">
    <property type="protein sequence ID" value="ACJ31028.1"/>
    <property type="molecule type" value="Genomic_DNA"/>
</dbReference>
<dbReference type="GO" id="GO:0006355">
    <property type="term" value="P:regulation of DNA-templated transcription"/>
    <property type="evidence" value="ECO:0007669"/>
    <property type="project" value="InterPro"/>
</dbReference>
<dbReference type="KEGG" id="swp:swp_4383"/>
<name>B8CTB9_SHEPW</name>
<evidence type="ECO:0000259" key="5">
    <source>
        <dbReference type="PROSITE" id="PS50110"/>
    </source>
</evidence>
<feature type="domain" description="Response regulatory" evidence="5">
    <location>
        <begin position="187"/>
        <end position="300"/>
    </location>
</feature>
<dbReference type="AlphaFoldDB" id="B8CTB9"/>
<dbReference type="eggNOG" id="COG0784">
    <property type="taxonomic scope" value="Bacteria"/>
</dbReference>
<accession>B8CTB9</accession>
<dbReference type="InterPro" id="IPR011006">
    <property type="entry name" value="CheY-like_superfamily"/>
</dbReference>
<reference evidence="7 8" key="1">
    <citation type="journal article" date="2008" name="PLoS ONE">
        <title>Environmental adaptation: genomic analysis of the piezotolerant and psychrotolerant deep-sea iron reducing bacterium Shewanella piezotolerans WP3.</title>
        <authorList>
            <person name="Wang F."/>
            <person name="Wang J."/>
            <person name="Jian H."/>
            <person name="Zhang B."/>
            <person name="Li S."/>
            <person name="Wang F."/>
            <person name="Zeng X."/>
            <person name="Gao L."/>
            <person name="Bartlett D.H."/>
            <person name="Yu J."/>
            <person name="Hu S."/>
            <person name="Xiao X."/>
        </authorList>
    </citation>
    <scope>NUCLEOTIDE SEQUENCE [LARGE SCALE GENOMIC DNA]</scope>
    <source>
        <strain evidence="8">WP3 / JCM 13877</strain>
    </source>
</reference>
<evidence type="ECO:0000256" key="4">
    <source>
        <dbReference type="SAM" id="Phobius"/>
    </source>
</evidence>
<sequence length="300" mass="33485">MPSMKLSFSEFTIDNEATELQVNGNVFALDERNIALIQLLSNHYPEHCSKQDCLDKIWVGTVVSDMSLSKLVSDTRRTFSDAGYSGPLIQTVHGRGYRLEHTLGKQLSKLQPAAEPISTSQDKIPSSVPFVERRKSPIAISWWEIFAKVFIALLLVIALIFQFWQGDVSSDSVTEFRTAEPANAVGRVLWVDDHPENNLVERAYLEQRNIGVYTTVTSEEALMLLSMYNYQAIISDMGRHGDSLAGLKLLQAVRAAGYDTDFYLYTYVESPGVSDAIFKSGGQAVVTESDTLYQLVLAHF</sequence>
<dbReference type="SUPFAM" id="SSF46894">
    <property type="entry name" value="C-terminal effector domain of the bipartite response regulators"/>
    <property type="match status" value="1"/>
</dbReference>
<dbReference type="GO" id="GO:0003677">
    <property type="term" value="F:DNA binding"/>
    <property type="evidence" value="ECO:0007669"/>
    <property type="project" value="UniProtKB-UniRule"/>
</dbReference>
<dbReference type="InterPro" id="IPR001867">
    <property type="entry name" value="OmpR/PhoB-type_DNA-bd"/>
</dbReference>
<dbReference type="eggNOG" id="COG3710">
    <property type="taxonomic scope" value="Bacteria"/>
</dbReference>
<dbReference type="SUPFAM" id="SSF52172">
    <property type="entry name" value="CheY-like"/>
    <property type="match status" value="1"/>
</dbReference>
<organism evidence="7 8">
    <name type="scientific">Shewanella piezotolerans (strain WP3 / JCM 13877)</name>
    <dbReference type="NCBI Taxonomy" id="225849"/>
    <lineage>
        <taxon>Bacteria</taxon>
        <taxon>Pseudomonadati</taxon>
        <taxon>Pseudomonadota</taxon>
        <taxon>Gammaproteobacteria</taxon>
        <taxon>Alteromonadales</taxon>
        <taxon>Shewanellaceae</taxon>
        <taxon>Shewanella</taxon>
    </lineage>
</organism>
<dbReference type="SMART" id="SM00862">
    <property type="entry name" value="Trans_reg_C"/>
    <property type="match status" value="1"/>
</dbReference>
<keyword evidence="4" id="KW-0812">Transmembrane</keyword>
<gene>
    <name evidence="7" type="ordered locus">swp_4383</name>
</gene>
<dbReference type="PROSITE" id="PS50110">
    <property type="entry name" value="RESPONSE_REGULATORY"/>
    <property type="match status" value="1"/>
</dbReference>
<keyword evidence="2" id="KW-0597">Phosphoprotein</keyword>
<feature type="transmembrane region" description="Helical" evidence="4">
    <location>
        <begin position="142"/>
        <end position="164"/>
    </location>
</feature>
<dbReference type="HOGENOM" id="CLU_902823_0_0_6"/>
<evidence type="ECO:0000259" key="6">
    <source>
        <dbReference type="PROSITE" id="PS51755"/>
    </source>
</evidence>
<dbReference type="InterPro" id="IPR036388">
    <property type="entry name" value="WH-like_DNA-bd_sf"/>
</dbReference>
<protein>
    <submittedName>
        <fullName evidence="7">Response regulator receiver</fullName>
    </submittedName>
</protein>